<gene>
    <name evidence="2" type="ORF">CJ030_MR2G016994</name>
</gene>
<name>A0A6A1WHF5_9ROSI</name>
<dbReference type="PROSITE" id="PS50181">
    <property type="entry name" value="FBOX"/>
    <property type="match status" value="1"/>
</dbReference>
<feature type="domain" description="F-box" evidence="1">
    <location>
        <begin position="17"/>
        <end position="67"/>
    </location>
</feature>
<dbReference type="AlphaFoldDB" id="A0A6A1WHF5"/>
<dbReference type="Proteomes" id="UP000516437">
    <property type="component" value="Chromosome 2"/>
</dbReference>
<dbReference type="EMBL" id="RXIC02000020">
    <property type="protein sequence ID" value="KAB1224624.1"/>
    <property type="molecule type" value="Genomic_DNA"/>
</dbReference>
<evidence type="ECO:0000259" key="1">
    <source>
        <dbReference type="PROSITE" id="PS50181"/>
    </source>
</evidence>
<reference evidence="2 3" key="1">
    <citation type="journal article" date="2019" name="Plant Biotechnol. J.">
        <title>The red bayberry genome and genetic basis of sex determination.</title>
        <authorList>
            <person name="Jia H.M."/>
            <person name="Jia H.J."/>
            <person name="Cai Q.L."/>
            <person name="Wang Y."/>
            <person name="Zhao H.B."/>
            <person name="Yang W.F."/>
            <person name="Wang G.Y."/>
            <person name="Li Y.H."/>
            <person name="Zhan D.L."/>
            <person name="Shen Y.T."/>
            <person name="Niu Q.F."/>
            <person name="Chang L."/>
            <person name="Qiu J."/>
            <person name="Zhao L."/>
            <person name="Xie H.B."/>
            <person name="Fu W.Y."/>
            <person name="Jin J."/>
            <person name="Li X.W."/>
            <person name="Jiao Y."/>
            <person name="Zhou C.C."/>
            <person name="Tu T."/>
            <person name="Chai C.Y."/>
            <person name="Gao J.L."/>
            <person name="Fan L.J."/>
            <person name="van de Weg E."/>
            <person name="Wang J.Y."/>
            <person name="Gao Z.S."/>
        </authorList>
    </citation>
    <scope>NUCLEOTIDE SEQUENCE [LARGE SCALE GENOMIC DNA]</scope>
    <source>
        <tissue evidence="2">Leaves</tissue>
    </source>
</reference>
<dbReference type="Pfam" id="PF00646">
    <property type="entry name" value="F-box"/>
    <property type="match status" value="1"/>
</dbReference>
<proteinExistence type="predicted"/>
<organism evidence="2 3">
    <name type="scientific">Morella rubra</name>
    <name type="common">Chinese bayberry</name>
    <dbReference type="NCBI Taxonomy" id="262757"/>
    <lineage>
        <taxon>Eukaryota</taxon>
        <taxon>Viridiplantae</taxon>
        <taxon>Streptophyta</taxon>
        <taxon>Embryophyta</taxon>
        <taxon>Tracheophyta</taxon>
        <taxon>Spermatophyta</taxon>
        <taxon>Magnoliopsida</taxon>
        <taxon>eudicotyledons</taxon>
        <taxon>Gunneridae</taxon>
        <taxon>Pentapetalae</taxon>
        <taxon>rosids</taxon>
        <taxon>fabids</taxon>
        <taxon>Fagales</taxon>
        <taxon>Myricaceae</taxon>
        <taxon>Morella</taxon>
    </lineage>
</organism>
<evidence type="ECO:0000313" key="2">
    <source>
        <dbReference type="EMBL" id="KAB1224624.1"/>
    </source>
</evidence>
<sequence>MSCSRTKQKRKRIPLIPTSLSDLPSEILTDIFSRVVQDVGVEGYFKLARVSTKAREIVKSPPVLQCIKYENSDVLYHERVELAFGLKTNYLAGERMIMQASQLQCPRAIYTECMLNMLKDEVDSEEWEKIDALKQRLSPQDMHWERT</sequence>
<dbReference type="OrthoDB" id="2902172at2759"/>
<dbReference type="InterPro" id="IPR001810">
    <property type="entry name" value="F-box_dom"/>
</dbReference>
<evidence type="ECO:0000313" key="3">
    <source>
        <dbReference type="Proteomes" id="UP000516437"/>
    </source>
</evidence>
<protein>
    <recommendedName>
        <fullName evidence="1">F-box domain-containing protein</fullName>
    </recommendedName>
</protein>
<accession>A0A6A1WHF5</accession>
<keyword evidence="3" id="KW-1185">Reference proteome</keyword>
<comment type="caution">
    <text evidence="2">The sequence shown here is derived from an EMBL/GenBank/DDBJ whole genome shotgun (WGS) entry which is preliminary data.</text>
</comment>